<sequence length="163" mass="17985">MSIKSTLKRVLGRGGNAPRQRADEHHKPLTGASPRPPKETIAISEARPQIAYAPEKDGDADPGEVVWTWVPYEEDASQGKDRPVVVIGRIGADVAALMLTTKRHDTPTYFSIGNGPWDSSGRPSWVRLDRVLRLEPDQIRREGAVLDRTRFDQVVGAFAHGGR</sequence>
<organism evidence="4 5">
    <name type="scientific">Antricoccus suffuscus</name>
    <dbReference type="NCBI Taxonomy" id="1629062"/>
    <lineage>
        <taxon>Bacteria</taxon>
        <taxon>Bacillati</taxon>
        <taxon>Actinomycetota</taxon>
        <taxon>Actinomycetes</taxon>
        <taxon>Geodermatophilales</taxon>
        <taxon>Antricoccaceae</taxon>
        <taxon>Antricoccus</taxon>
    </lineage>
</organism>
<name>A0A2T1A3L0_9ACTN</name>
<accession>A0A2T1A3L0</accession>
<dbReference type="EMBL" id="PVUE01000003">
    <property type="protein sequence ID" value="PRZ43195.1"/>
    <property type="molecule type" value="Genomic_DNA"/>
</dbReference>
<dbReference type="RefSeq" id="WP_106348147.1">
    <property type="nucleotide sequence ID" value="NZ_PVUE01000003.1"/>
</dbReference>
<feature type="region of interest" description="Disordered" evidence="3">
    <location>
        <begin position="1"/>
        <end position="61"/>
    </location>
</feature>
<dbReference type="OrthoDB" id="5184628at2"/>
<dbReference type="GO" id="GO:0003677">
    <property type="term" value="F:DNA binding"/>
    <property type="evidence" value="ECO:0007669"/>
    <property type="project" value="InterPro"/>
</dbReference>
<evidence type="ECO:0000256" key="3">
    <source>
        <dbReference type="SAM" id="MobiDB-lite"/>
    </source>
</evidence>
<comment type="similarity">
    <text evidence="1">Belongs to the PemK/MazF family.</text>
</comment>
<dbReference type="InterPro" id="IPR003477">
    <property type="entry name" value="PemK-like"/>
</dbReference>
<dbReference type="InterPro" id="IPR011067">
    <property type="entry name" value="Plasmid_toxin/cell-grow_inhib"/>
</dbReference>
<dbReference type="SUPFAM" id="SSF50118">
    <property type="entry name" value="Cell growth inhibitor/plasmid maintenance toxic component"/>
    <property type="match status" value="1"/>
</dbReference>
<reference evidence="4 5" key="1">
    <citation type="submission" date="2018-03" db="EMBL/GenBank/DDBJ databases">
        <title>Genomic Encyclopedia of Archaeal and Bacterial Type Strains, Phase II (KMG-II): from individual species to whole genera.</title>
        <authorList>
            <person name="Goeker M."/>
        </authorList>
    </citation>
    <scope>NUCLEOTIDE SEQUENCE [LARGE SCALE GENOMIC DNA]</scope>
    <source>
        <strain evidence="4 5">DSM 100065</strain>
    </source>
</reference>
<dbReference type="Gene3D" id="2.30.30.110">
    <property type="match status" value="1"/>
</dbReference>
<dbReference type="Pfam" id="PF02452">
    <property type="entry name" value="PemK_toxin"/>
    <property type="match status" value="1"/>
</dbReference>
<keyword evidence="5" id="KW-1185">Reference proteome</keyword>
<protein>
    <submittedName>
        <fullName evidence="4">PemK-like, MazF-like toxin of type II toxin-antitoxin system</fullName>
    </submittedName>
</protein>
<dbReference type="AlphaFoldDB" id="A0A2T1A3L0"/>
<feature type="compositionally biased region" description="Basic residues" evidence="3">
    <location>
        <begin position="1"/>
        <end position="11"/>
    </location>
</feature>
<evidence type="ECO:0000313" key="5">
    <source>
        <dbReference type="Proteomes" id="UP000237752"/>
    </source>
</evidence>
<keyword evidence="2" id="KW-1277">Toxin-antitoxin system</keyword>
<evidence type="ECO:0000313" key="4">
    <source>
        <dbReference type="EMBL" id="PRZ43195.1"/>
    </source>
</evidence>
<evidence type="ECO:0000256" key="2">
    <source>
        <dbReference type="ARBA" id="ARBA00022649"/>
    </source>
</evidence>
<evidence type="ECO:0000256" key="1">
    <source>
        <dbReference type="ARBA" id="ARBA00007521"/>
    </source>
</evidence>
<dbReference type="Proteomes" id="UP000237752">
    <property type="component" value="Unassembled WGS sequence"/>
</dbReference>
<proteinExistence type="inferred from homology"/>
<comment type="caution">
    <text evidence="4">The sequence shown here is derived from an EMBL/GenBank/DDBJ whole genome shotgun (WGS) entry which is preliminary data.</text>
</comment>
<gene>
    <name evidence="4" type="ORF">CLV47_103253</name>
</gene>